<sequence length="122" mass="13091">MKKPVLLLAILTIMVFSYTSATAQVATMSSLALRLAQGSTQTPTGAVMLTSGGTVAASASKVHVAVLPIFIQPAQNQVTTPVAPAFSLEPAVEGQVSMAQELSMFITQERELKQRNWFRKKK</sequence>
<dbReference type="AlphaFoldDB" id="A0A6B3LS66"/>
<gene>
    <name evidence="2" type="ORF">GXP69_18370</name>
</gene>
<reference evidence="2 3" key="1">
    <citation type="submission" date="2020-02" db="EMBL/GenBank/DDBJ databases">
        <authorList>
            <person name="Kim M.K."/>
        </authorList>
    </citation>
    <scope>NUCLEOTIDE SEQUENCE [LARGE SCALE GENOMIC DNA]</scope>
    <source>
        <strain evidence="2 3">BT327</strain>
    </source>
</reference>
<feature type="signal peptide" evidence="1">
    <location>
        <begin position="1"/>
        <end position="23"/>
    </location>
</feature>
<dbReference type="EMBL" id="JAAGWD010000012">
    <property type="protein sequence ID" value="NEM99669.1"/>
    <property type="molecule type" value="Genomic_DNA"/>
</dbReference>
<protein>
    <submittedName>
        <fullName evidence="2">Uncharacterized protein</fullName>
    </submittedName>
</protein>
<evidence type="ECO:0000313" key="3">
    <source>
        <dbReference type="Proteomes" id="UP000474777"/>
    </source>
</evidence>
<name>A0A6B3LS66_9BACT</name>
<proteinExistence type="predicted"/>
<comment type="caution">
    <text evidence="2">The sequence shown here is derived from an EMBL/GenBank/DDBJ whole genome shotgun (WGS) entry which is preliminary data.</text>
</comment>
<feature type="chain" id="PRO_5025620030" evidence="1">
    <location>
        <begin position="24"/>
        <end position="122"/>
    </location>
</feature>
<evidence type="ECO:0000256" key="1">
    <source>
        <dbReference type="SAM" id="SignalP"/>
    </source>
</evidence>
<organism evidence="2 3">
    <name type="scientific">Pontibacter burrus</name>
    <dbReference type="NCBI Taxonomy" id="2704466"/>
    <lineage>
        <taxon>Bacteria</taxon>
        <taxon>Pseudomonadati</taxon>
        <taxon>Bacteroidota</taxon>
        <taxon>Cytophagia</taxon>
        <taxon>Cytophagales</taxon>
        <taxon>Hymenobacteraceae</taxon>
        <taxon>Pontibacter</taxon>
    </lineage>
</organism>
<keyword evidence="3" id="KW-1185">Reference proteome</keyword>
<keyword evidence="1" id="KW-0732">Signal</keyword>
<dbReference type="RefSeq" id="WP_163917007.1">
    <property type="nucleotide sequence ID" value="NZ_JAAGWD010000012.1"/>
</dbReference>
<evidence type="ECO:0000313" key="2">
    <source>
        <dbReference type="EMBL" id="NEM99669.1"/>
    </source>
</evidence>
<dbReference type="Proteomes" id="UP000474777">
    <property type="component" value="Unassembled WGS sequence"/>
</dbReference>
<accession>A0A6B3LS66</accession>